<dbReference type="PANTHER" id="PTHR10878:SF22">
    <property type="entry name" value="DIXIN"/>
    <property type="match status" value="1"/>
</dbReference>
<evidence type="ECO:0000256" key="7">
    <source>
        <dbReference type="SAM" id="MobiDB-lite"/>
    </source>
</evidence>
<gene>
    <name evidence="10" type="ORF">KUTeg_006424</name>
</gene>
<feature type="compositionally biased region" description="Basic and acidic residues" evidence="7">
    <location>
        <begin position="196"/>
        <end position="208"/>
    </location>
</feature>
<dbReference type="InterPro" id="IPR038207">
    <property type="entry name" value="DIX_dom_sf"/>
</dbReference>
<feature type="compositionally biased region" description="Basic and acidic residues" evidence="7">
    <location>
        <begin position="219"/>
        <end position="239"/>
    </location>
</feature>
<feature type="region of interest" description="Disordered" evidence="7">
    <location>
        <begin position="137"/>
        <end position="162"/>
    </location>
</feature>
<dbReference type="Gene3D" id="2.40.240.130">
    <property type="match status" value="1"/>
</dbReference>
<keyword evidence="4 5" id="KW-0879">Wnt signaling pathway</keyword>
<feature type="compositionally biased region" description="Polar residues" evidence="7">
    <location>
        <begin position="138"/>
        <end position="148"/>
    </location>
</feature>
<dbReference type="EMBL" id="JARBDR010000328">
    <property type="protein sequence ID" value="KAJ8316410.1"/>
    <property type="molecule type" value="Genomic_DNA"/>
</dbReference>
<feature type="region of interest" description="Disordered" evidence="7">
    <location>
        <begin position="177"/>
        <end position="299"/>
    </location>
</feature>
<dbReference type="CDD" id="cd21213">
    <property type="entry name" value="CH_DIXDC1"/>
    <property type="match status" value="1"/>
</dbReference>
<evidence type="ECO:0000259" key="9">
    <source>
        <dbReference type="PROSITE" id="PS50841"/>
    </source>
</evidence>
<evidence type="ECO:0008006" key="12">
    <source>
        <dbReference type="Google" id="ProtNLM"/>
    </source>
</evidence>
<dbReference type="SUPFAM" id="SSF57997">
    <property type="entry name" value="Tropomyosin"/>
    <property type="match status" value="1"/>
</dbReference>
<organism evidence="10 11">
    <name type="scientific">Tegillarca granosa</name>
    <name type="common">Malaysian cockle</name>
    <name type="synonym">Anadara granosa</name>
    <dbReference type="NCBI Taxonomy" id="220873"/>
    <lineage>
        <taxon>Eukaryota</taxon>
        <taxon>Metazoa</taxon>
        <taxon>Spiralia</taxon>
        <taxon>Lophotrochozoa</taxon>
        <taxon>Mollusca</taxon>
        <taxon>Bivalvia</taxon>
        <taxon>Autobranchia</taxon>
        <taxon>Pteriomorphia</taxon>
        <taxon>Arcoida</taxon>
        <taxon>Arcoidea</taxon>
        <taxon>Arcidae</taxon>
        <taxon>Tegillarca</taxon>
    </lineage>
</organism>
<evidence type="ECO:0000313" key="10">
    <source>
        <dbReference type="EMBL" id="KAJ8316410.1"/>
    </source>
</evidence>
<dbReference type="Gene3D" id="1.10.418.10">
    <property type="entry name" value="Calponin-like domain"/>
    <property type="match status" value="1"/>
</dbReference>
<feature type="compositionally biased region" description="Polar residues" evidence="7">
    <location>
        <begin position="523"/>
        <end position="535"/>
    </location>
</feature>
<dbReference type="PROSITE" id="PS50841">
    <property type="entry name" value="DIX"/>
    <property type="match status" value="1"/>
</dbReference>
<evidence type="ECO:0000259" key="8">
    <source>
        <dbReference type="PROSITE" id="PS50021"/>
    </source>
</evidence>
<comment type="subcellular location">
    <subcellularLocation>
        <location evidence="1">Cytoplasm</location>
    </subcellularLocation>
</comment>
<reference evidence="10 11" key="1">
    <citation type="submission" date="2022-12" db="EMBL/GenBank/DDBJ databases">
        <title>Chromosome-level genome of Tegillarca granosa.</title>
        <authorList>
            <person name="Kim J."/>
        </authorList>
    </citation>
    <scope>NUCLEOTIDE SEQUENCE [LARGE SCALE GENOMIC DNA]</scope>
    <source>
        <strain evidence="10">Teg-2019</strain>
        <tissue evidence="10">Adductor muscle</tissue>
    </source>
</reference>
<evidence type="ECO:0000313" key="11">
    <source>
        <dbReference type="Proteomes" id="UP001217089"/>
    </source>
</evidence>
<keyword evidence="11" id="KW-1185">Reference proteome</keyword>
<dbReference type="InterPro" id="IPR029071">
    <property type="entry name" value="Ubiquitin-like_domsf"/>
</dbReference>
<dbReference type="Pfam" id="PF00778">
    <property type="entry name" value="DIX"/>
    <property type="match status" value="1"/>
</dbReference>
<feature type="compositionally biased region" description="Polar residues" evidence="7">
    <location>
        <begin position="554"/>
        <end position="563"/>
    </location>
</feature>
<dbReference type="PROSITE" id="PS50021">
    <property type="entry name" value="CH"/>
    <property type="match status" value="1"/>
</dbReference>
<accession>A0ABQ9FL54</accession>
<evidence type="ECO:0000256" key="2">
    <source>
        <dbReference type="ARBA" id="ARBA00022473"/>
    </source>
</evidence>
<dbReference type="SMART" id="SM00033">
    <property type="entry name" value="CH"/>
    <property type="match status" value="1"/>
</dbReference>
<keyword evidence="6" id="KW-0175">Coiled coil</keyword>
<dbReference type="SUPFAM" id="SSF47576">
    <property type="entry name" value="Calponin-homology domain, CH-domain"/>
    <property type="match status" value="1"/>
</dbReference>
<comment type="caution">
    <text evidence="10">The sequence shown here is derived from an EMBL/GenBank/DDBJ whole genome shotgun (WGS) entry which is preliminary data.</text>
</comment>
<dbReference type="InterPro" id="IPR036872">
    <property type="entry name" value="CH_dom_sf"/>
</dbReference>
<evidence type="ECO:0000256" key="5">
    <source>
        <dbReference type="PROSITE-ProRule" id="PRU00069"/>
    </source>
</evidence>
<dbReference type="InterPro" id="IPR015506">
    <property type="entry name" value="Dsh/Dvl-rel"/>
</dbReference>
<dbReference type="Pfam" id="PF00307">
    <property type="entry name" value="CH"/>
    <property type="match status" value="1"/>
</dbReference>
<feature type="region of interest" description="Disordered" evidence="7">
    <location>
        <begin position="523"/>
        <end position="587"/>
    </location>
</feature>
<evidence type="ECO:0000256" key="3">
    <source>
        <dbReference type="ARBA" id="ARBA00022490"/>
    </source>
</evidence>
<dbReference type="InterPro" id="IPR001158">
    <property type="entry name" value="DIX"/>
</dbReference>
<dbReference type="InterPro" id="IPR001715">
    <property type="entry name" value="CH_dom"/>
</dbReference>
<proteinExistence type="predicted"/>
<feature type="coiled-coil region" evidence="6">
    <location>
        <begin position="369"/>
        <end position="487"/>
    </location>
</feature>
<feature type="compositionally biased region" description="Polar residues" evidence="7">
    <location>
        <begin position="248"/>
        <end position="265"/>
    </location>
</feature>
<name>A0ABQ9FL54_TEGGR</name>
<evidence type="ECO:0000256" key="1">
    <source>
        <dbReference type="ARBA" id="ARBA00004496"/>
    </source>
</evidence>
<dbReference type="PANTHER" id="PTHR10878">
    <property type="entry name" value="SEGMENT POLARITY PROTEIN DISHEVELLED"/>
    <property type="match status" value="1"/>
</dbReference>
<protein>
    <recommendedName>
        <fullName evidence="12">Dixin</fullName>
    </recommendedName>
</protein>
<evidence type="ECO:0000256" key="4">
    <source>
        <dbReference type="ARBA" id="ARBA00022687"/>
    </source>
</evidence>
<dbReference type="Proteomes" id="UP001217089">
    <property type="component" value="Unassembled WGS sequence"/>
</dbReference>
<dbReference type="SUPFAM" id="SSF54236">
    <property type="entry name" value="Ubiquitin-like"/>
    <property type="match status" value="1"/>
</dbReference>
<dbReference type="SMART" id="SM00021">
    <property type="entry name" value="DAX"/>
    <property type="match status" value="1"/>
</dbReference>
<keyword evidence="2" id="KW-0217">Developmental protein</keyword>
<dbReference type="Gene3D" id="1.10.287.1490">
    <property type="match status" value="1"/>
</dbReference>
<sequence>MEEGYDDTMADSPFKSPVEESVSLELRQQLNAYVAWVNSQLKKKPGVRLVEDIRNDMKDGVALIELIEIVAGQKIAGVHMVPSGITEMKENIDAILRFMSTNRIRMHHTSSRDIVEGNLKSIMRLILALAAHFKPQSVKHSANDTRSGSGEKTRNHSVSGIAQGAAAALADARRKAARAGSIKGRNRSHYNYSDRSSSDRSSDKRRTFQEGSSSDQYSDSDHSFSNDRSRLVHSSRVDGDGASADKSPLSSARYNPQQSSINVTPSPKKEKLQKSQSSDQIYAKDSGTELEDSGNGPVDYTNVVDRAQYEDLLQEYNYVSDAMTVTRSELMKLQDLLLSGEPPDGSESKVDITEGFPPTDQLVILRSQLQQSAELNSDLKDDLSKTKNECMQLQGTKVEVHKKFQEKEKTIIDLRKDIARRDQRIDHLQNELQEKEALTRALKLQITELHDRLRVVGETGAHLSARVASQDKRMAKLEDELQVVKGALHSLRLSFKQADPQQHTIDTLEQSVSMLLEKLQQHYTSSGTPQHQYDNGVSRRLNFDSTGDVRRSPLSLSNNNTGYPYNHLDSPSPSSVPSPTPTQQQQSTKVLYFTDKTVNPYVCTIPKRLGEITLKDFKELHDKKGNYRYSFKALDPEFGTVKEEIMVDTDIIPGWEGKIVAWIEEDTG</sequence>
<keyword evidence="3" id="KW-0963">Cytoplasm</keyword>
<evidence type="ECO:0000256" key="6">
    <source>
        <dbReference type="SAM" id="Coils"/>
    </source>
</evidence>
<feature type="domain" description="DIX" evidence="9">
    <location>
        <begin position="585"/>
        <end position="667"/>
    </location>
</feature>
<feature type="domain" description="Calponin-homology (CH)" evidence="8">
    <location>
        <begin position="27"/>
        <end position="134"/>
    </location>
</feature>